<accession>A0A7X2D0W2</accession>
<reference evidence="2 3" key="1">
    <citation type="submission" date="2019-10" db="EMBL/GenBank/DDBJ databases">
        <authorList>
            <person name="Dong K."/>
        </authorList>
    </citation>
    <scope>NUCLEOTIDE SEQUENCE [LARGE SCALE GENOMIC DNA]</scope>
    <source>
        <strain evidence="2 3">DSM 28960</strain>
    </source>
</reference>
<feature type="transmembrane region" description="Helical" evidence="1">
    <location>
        <begin position="40"/>
        <end position="60"/>
    </location>
</feature>
<dbReference type="RefSeq" id="WP_153495383.1">
    <property type="nucleotide sequence ID" value="NZ_CBCRWP010000001.1"/>
</dbReference>
<comment type="caution">
    <text evidence="2">The sequence shown here is derived from an EMBL/GenBank/DDBJ whole genome shotgun (WGS) entry which is preliminary data.</text>
</comment>
<dbReference type="EMBL" id="WITJ01000003">
    <property type="protein sequence ID" value="MQW38872.1"/>
    <property type="molecule type" value="Genomic_DNA"/>
</dbReference>
<dbReference type="Proteomes" id="UP000439550">
    <property type="component" value="Unassembled WGS sequence"/>
</dbReference>
<sequence>MNKVYQLPYHQTFVSGKLAMILIGGIGMGLFMAALGPGGWFFAFFFLCLSLMIIGTIRTVDIDDVGIRYRNLFLGNKNCPKNLPFLWADIERFEINSLPLPNGGGLSYYLDVIGKEGMRYKYFSSYPKDKTLNRELLLHLPCEKNDEICNFLNEELVRHTPELQELRKKLRKYGIGD</sequence>
<gene>
    <name evidence="2" type="ORF">GHI93_02765</name>
</gene>
<evidence type="ECO:0000313" key="2">
    <source>
        <dbReference type="EMBL" id="MQW38872.1"/>
    </source>
</evidence>
<evidence type="ECO:0000256" key="1">
    <source>
        <dbReference type="SAM" id="Phobius"/>
    </source>
</evidence>
<organism evidence="2 3">
    <name type="scientific">Lactococcus hircilactis</name>
    <dbReference type="NCBI Taxonomy" id="1494462"/>
    <lineage>
        <taxon>Bacteria</taxon>
        <taxon>Bacillati</taxon>
        <taxon>Bacillota</taxon>
        <taxon>Bacilli</taxon>
        <taxon>Lactobacillales</taxon>
        <taxon>Streptococcaceae</taxon>
        <taxon>Lactococcus</taxon>
    </lineage>
</organism>
<keyword evidence="1" id="KW-1133">Transmembrane helix</keyword>
<protein>
    <submittedName>
        <fullName evidence="2">Uncharacterized protein</fullName>
    </submittedName>
</protein>
<feature type="transmembrane region" description="Helical" evidence="1">
    <location>
        <begin position="12"/>
        <end position="34"/>
    </location>
</feature>
<keyword evidence="3" id="KW-1185">Reference proteome</keyword>
<keyword evidence="1" id="KW-0812">Transmembrane</keyword>
<dbReference type="AlphaFoldDB" id="A0A7X2D0W2"/>
<keyword evidence="1" id="KW-0472">Membrane</keyword>
<name>A0A7X2D0W2_9LACT</name>
<proteinExistence type="predicted"/>
<evidence type="ECO:0000313" key="3">
    <source>
        <dbReference type="Proteomes" id="UP000439550"/>
    </source>
</evidence>